<reference evidence="10 11" key="1">
    <citation type="journal article" date="2015" name="Genome Announc.">
        <title>Expanding the biotechnology potential of lactobacilli through comparative genomics of 213 strains and associated genera.</title>
        <authorList>
            <person name="Sun Z."/>
            <person name="Harris H.M."/>
            <person name="McCann A."/>
            <person name="Guo C."/>
            <person name="Argimon S."/>
            <person name="Zhang W."/>
            <person name="Yang X."/>
            <person name="Jeffery I.B."/>
            <person name="Cooney J.C."/>
            <person name="Kagawa T.F."/>
            <person name="Liu W."/>
            <person name="Song Y."/>
            <person name="Salvetti E."/>
            <person name="Wrobel A."/>
            <person name="Rasinkangas P."/>
            <person name="Parkhill J."/>
            <person name="Rea M.C."/>
            <person name="O'Sullivan O."/>
            <person name="Ritari J."/>
            <person name="Douillard F.P."/>
            <person name="Paul Ross R."/>
            <person name="Yang R."/>
            <person name="Briner A.E."/>
            <person name="Felis G.E."/>
            <person name="de Vos W.M."/>
            <person name="Barrangou R."/>
            <person name="Klaenhammer T.R."/>
            <person name="Caufield P.W."/>
            <person name="Cui Y."/>
            <person name="Zhang H."/>
            <person name="O'Toole P.W."/>
        </authorList>
    </citation>
    <scope>NUCLEOTIDE SEQUENCE [LARGE SCALE GENOMIC DNA]</scope>
    <source>
        <strain evidence="10 11">DSM 23026</strain>
    </source>
</reference>
<comment type="subcellular location">
    <subcellularLocation>
        <location evidence="2 6">Cytoplasm</location>
    </subcellularLocation>
</comment>
<dbReference type="NCBIfam" id="NF010733">
    <property type="entry name" value="PRK14135.1"/>
    <property type="match status" value="1"/>
</dbReference>
<evidence type="ECO:0000259" key="7">
    <source>
        <dbReference type="Pfam" id="PF02631"/>
    </source>
</evidence>
<dbReference type="HAMAP" id="MF_01114">
    <property type="entry name" value="RecX"/>
    <property type="match status" value="1"/>
</dbReference>
<gene>
    <name evidence="6" type="primary">recX</name>
    <name evidence="10" type="ORF">IV88_GL000873</name>
</gene>
<sequence length="268" mass="31203">MADQKVPKITMIQAQKRAGRYNIFLDEQYAFPVSEETLIHFQLGRGTEVDTKFKADIEAYEGIARAYSRSLDYLTGQLRTELEVRHKLRDLEYSVDVQDEVVQRLIQQNLINDATYADSFVRTMMNTSDKGPKIITQKLKQKGISDNLIADALAQMASNNEEELALRVSEKLIRHYQRESQRGMQQKIRQNLLAKGFNSDIISSVIEKLPESSTEDELEKIQVMGDKIWNRNRRWDLKKRKLKTKQALFNKGFQIDVIDRFLQTKINE</sequence>
<feature type="domain" description="RecX second three-helical" evidence="7">
    <location>
        <begin position="112"/>
        <end position="153"/>
    </location>
</feature>
<dbReference type="Pfam" id="PF02631">
    <property type="entry name" value="RecX_HTH2"/>
    <property type="match status" value="1"/>
</dbReference>
<dbReference type="EMBL" id="JQCQ01000027">
    <property type="protein sequence ID" value="KRO23760.1"/>
    <property type="molecule type" value="Genomic_DNA"/>
</dbReference>
<dbReference type="InterPro" id="IPR003783">
    <property type="entry name" value="Regulatory_RecX"/>
</dbReference>
<comment type="caution">
    <text evidence="10">The sequence shown here is derived from an EMBL/GenBank/DDBJ whole genome shotgun (WGS) entry which is preliminary data.</text>
</comment>
<dbReference type="PATRIC" id="fig|480391.4.peg.885"/>
<evidence type="ECO:0000259" key="9">
    <source>
        <dbReference type="Pfam" id="PF21982"/>
    </source>
</evidence>
<evidence type="ECO:0000259" key="8">
    <source>
        <dbReference type="Pfam" id="PF21981"/>
    </source>
</evidence>
<evidence type="ECO:0000256" key="6">
    <source>
        <dbReference type="HAMAP-Rule" id="MF_01114"/>
    </source>
</evidence>
<evidence type="ECO:0000256" key="4">
    <source>
        <dbReference type="ARBA" id="ARBA00018111"/>
    </source>
</evidence>
<evidence type="ECO:0000256" key="3">
    <source>
        <dbReference type="ARBA" id="ARBA00009695"/>
    </source>
</evidence>
<comment type="similarity">
    <text evidence="3 6">Belongs to the RecX family.</text>
</comment>
<dbReference type="InterPro" id="IPR053926">
    <property type="entry name" value="RecX_HTH_1st"/>
</dbReference>
<evidence type="ECO:0000313" key="10">
    <source>
        <dbReference type="EMBL" id="KRO23760.1"/>
    </source>
</evidence>
<dbReference type="AlphaFoldDB" id="A0A0R2NHK4"/>
<dbReference type="PANTHER" id="PTHR33602">
    <property type="entry name" value="REGULATORY PROTEIN RECX FAMILY PROTEIN"/>
    <property type="match status" value="1"/>
</dbReference>
<name>A0A0R2NHK4_9LACO</name>
<dbReference type="InterPro" id="IPR053924">
    <property type="entry name" value="RecX_HTH_2nd"/>
</dbReference>
<protein>
    <recommendedName>
        <fullName evidence="4 6">Regulatory protein RecX</fullName>
    </recommendedName>
</protein>
<organism evidence="10 11">
    <name type="scientific">Pediococcus argentinicus</name>
    <dbReference type="NCBI Taxonomy" id="480391"/>
    <lineage>
        <taxon>Bacteria</taxon>
        <taxon>Bacillati</taxon>
        <taxon>Bacillota</taxon>
        <taxon>Bacilli</taxon>
        <taxon>Lactobacillales</taxon>
        <taxon>Lactobacillaceae</taxon>
        <taxon>Pediococcus</taxon>
    </lineage>
</organism>
<dbReference type="RefSeq" id="WP_057800047.1">
    <property type="nucleotide sequence ID" value="NZ_BJZZ01000026.1"/>
</dbReference>
<dbReference type="OrthoDB" id="5421057at2"/>
<proteinExistence type="inferred from homology"/>
<dbReference type="Pfam" id="PF21981">
    <property type="entry name" value="RecX_HTH3"/>
    <property type="match status" value="2"/>
</dbReference>
<dbReference type="Proteomes" id="UP000051249">
    <property type="component" value="Unassembled WGS sequence"/>
</dbReference>
<evidence type="ECO:0000256" key="1">
    <source>
        <dbReference type="ARBA" id="ARBA00003529"/>
    </source>
</evidence>
<feature type="domain" description="RecX first three-helical" evidence="9">
    <location>
        <begin position="66"/>
        <end position="105"/>
    </location>
</feature>
<keyword evidence="5 6" id="KW-0963">Cytoplasm</keyword>
<comment type="function">
    <text evidence="1 6">Modulates RecA activity.</text>
</comment>
<feature type="domain" description="RecX third three-helical" evidence="8">
    <location>
        <begin position="215"/>
        <end position="262"/>
    </location>
</feature>
<dbReference type="InterPro" id="IPR053925">
    <property type="entry name" value="RecX_HTH_3rd"/>
</dbReference>
<dbReference type="Pfam" id="PF21982">
    <property type="entry name" value="RecX_HTH1"/>
    <property type="match status" value="1"/>
</dbReference>
<evidence type="ECO:0000256" key="2">
    <source>
        <dbReference type="ARBA" id="ARBA00004496"/>
    </source>
</evidence>
<accession>A0A0R2NHK4</accession>
<evidence type="ECO:0000256" key="5">
    <source>
        <dbReference type="ARBA" id="ARBA00022490"/>
    </source>
</evidence>
<dbReference type="GO" id="GO:0005737">
    <property type="term" value="C:cytoplasm"/>
    <property type="evidence" value="ECO:0007669"/>
    <property type="project" value="UniProtKB-SubCell"/>
</dbReference>
<dbReference type="InterPro" id="IPR036388">
    <property type="entry name" value="WH-like_DNA-bd_sf"/>
</dbReference>
<dbReference type="PANTHER" id="PTHR33602:SF1">
    <property type="entry name" value="REGULATORY PROTEIN RECX FAMILY PROTEIN"/>
    <property type="match status" value="1"/>
</dbReference>
<evidence type="ECO:0000313" key="11">
    <source>
        <dbReference type="Proteomes" id="UP000051249"/>
    </source>
</evidence>
<dbReference type="Gene3D" id="1.10.10.10">
    <property type="entry name" value="Winged helix-like DNA-binding domain superfamily/Winged helix DNA-binding domain"/>
    <property type="match status" value="4"/>
</dbReference>
<keyword evidence="11" id="KW-1185">Reference proteome</keyword>
<feature type="domain" description="RecX third three-helical" evidence="8">
    <location>
        <begin position="161"/>
        <end position="206"/>
    </location>
</feature>
<dbReference type="GO" id="GO:0006282">
    <property type="term" value="P:regulation of DNA repair"/>
    <property type="evidence" value="ECO:0007669"/>
    <property type="project" value="UniProtKB-UniRule"/>
</dbReference>